<keyword evidence="3" id="KW-0804">Transcription</keyword>
<protein>
    <submittedName>
        <fullName evidence="5">AraC family transcriptional regulator</fullName>
    </submittedName>
</protein>
<evidence type="ECO:0000256" key="3">
    <source>
        <dbReference type="ARBA" id="ARBA00023163"/>
    </source>
</evidence>
<evidence type="ECO:0000313" key="5">
    <source>
        <dbReference type="EMBL" id="GAA4114184.1"/>
    </source>
</evidence>
<dbReference type="SMART" id="SM00342">
    <property type="entry name" value="HTH_ARAC"/>
    <property type="match status" value="1"/>
</dbReference>
<sequence>MSSVPPRLPAAPDPAVRAGFPRSVEGVALLVAFGVEEGIGLGDLLDGTGLLETWTSPDLRPGEVTAAQELRVIRNLHARRPHAGAAVGARYRAATFGAFGYALATSRTLFDLADLTLRYLDLSHVFTLPRTTARDDAVEVVVDGAHVPADVRTFVVARDATAIACVLRELVPDVRARLTVGPGEALLRFPAADLALPLRDAGALDRDTAESLCRDLASRRRRAGDAEREVRVVLAQLLPDGAPAAAVAAALGWSERTLRRRLAAEGVAYQALLDDVRADLAGALLAPPLALPVQEVARRLGYADATTFIRAHRRWTGRTPTGR</sequence>
<feature type="domain" description="HTH araC/xylS-type" evidence="4">
    <location>
        <begin position="228"/>
        <end position="323"/>
    </location>
</feature>
<keyword evidence="6" id="KW-1185">Reference proteome</keyword>
<dbReference type="InterPro" id="IPR032687">
    <property type="entry name" value="AraC-type_N"/>
</dbReference>
<dbReference type="PROSITE" id="PS01124">
    <property type="entry name" value="HTH_ARAC_FAMILY_2"/>
    <property type="match status" value="1"/>
</dbReference>
<dbReference type="PANTHER" id="PTHR47894">
    <property type="entry name" value="HTH-TYPE TRANSCRIPTIONAL REGULATOR GADX"/>
    <property type="match status" value="1"/>
</dbReference>
<dbReference type="Pfam" id="PF12625">
    <property type="entry name" value="Arabinose_bd"/>
    <property type="match status" value="1"/>
</dbReference>
<dbReference type="SUPFAM" id="SSF46689">
    <property type="entry name" value="Homeodomain-like"/>
    <property type="match status" value="1"/>
</dbReference>
<name>A0ABP7XG38_9ACTN</name>
<dbReference type="InterPro" id="IPR018060">
    <property type="entry name" value="HTH_AraC"/>
</dbReference>
<accession>A0ABP7XG38</accession>
<comment type="caution">
    <text evidence="5">The sequence shown here is derived from an EMBL/GenBank/DDBJ whole genome shotgun (WGS) entry which is preliminary data.</text>
</comment>
<dbReference type="Gene3D" id="1.10.10.60">
    <property type="entry name" value="Homeodomain-like"/>
    <property type="match status" value="1"/>
</dbReference>
<dbReference type="EMBL" id="BAAAZH010000010">
    <property type="protein sequence ID" value="GAA4114184.1"/>
    <property type="molecule type" value="Genomic_DNA"/>
</dbReference>
<evidence type="ECO:0000259" key="4">
    <source>
        <dbReference type="PROSITE" id="PS01124"/>
    </source>
</evidence>
<dbReference type="Pfam" id="PF12833">
    <property type="entry name" value="HTH_18"/>
    <property type="match status" value="1"/>
</dbReference>
<evidence type="ECO:0000256" key="2">
    <source>
        <dbReference type="ARBA" id="ARBA00023125"/>
    </source>
</evidence>
<keyword evidence="2" id="KW-0238">DNA-binding</keyword>
<evidence type="ECO:0000313" key="6">
    <source>
        <dbReference type="Proteomes" id="UP001501495"/>
    </source>
</evidence>
<dbReference type="Proteomes" id="UP001501495">
    <property type="component" value="Unassembled WGS sequence"/>
</dbReference>
<dbReference type="InterPro" id="IPR009057">
    <property type="entry name" value="Homeodomain-like_sf"/>
</dbReference>
<evidence type="ECO:0000256" key="1">
    <source>
        <dbReference type="ARBA" id="ARBA00023015"/>
    </source>
</evidence>
<organism evidence="5 6">
    <name type="scientific">Nocardioides fonticola</name>
    <dbReference type="NCBI Taxonomy" id="450363"/>
    <lineage>
        <taxon>Bacteria</taxon>
        <taxon>Bacillati</taxon>
        <taxon>Actinomycetota</taxon>
        <taxon>Actinomycetes</taxon>
        <taxon>Propionibacteriales</taxon>
        <taxon>Nocardioidaceae</taxon>
        <taxon>Nocardioides</taxon>
    </lineage>
</organism>
<gene>
    <name evidence="5" type="ORF">GCM10022215_12050</name>
</gene>
<keyword evidence="1" id="KW-0805">Transcription regulation</keyword>
<reference evidence="6" key="1">
    <citation type="journal article" date="2019" name="Int. J. Syst. Evol. Microbiol.">
        <title>The Global Catalogue of Microorganisms (GCM) 10K type strain sequencing project: providing services to taxonomists for standard genome sequencing and annotation.</title>
        <authorList>
            <consortium name="The Broad Institute Genomics Platform"/>
            <consortium name="The Broad Institute Genome Sequencing Center for Infectious Disease"/>
            <person name="Wu L."/>
            <person name="Ma J."/>
        </authorList>
    </citation>
    <scope>NUCLEOTIDE SEQUENCE [LARGE SCALE GENOMIC DNA]</scope>
    <source>
        <strain evidence="6">JCM 16703</strain>
    </source>
</reference>
<proteinExistence type="predicted"/>
<dbReference type="PANTHER" id="PTHR47894:SF1">
    <property type="entry name" value="HTH-TYPE TRANSCRIPTIONAL REGULATOR VQSM"/>
    <property type="match status" value="1"/>
</dbReference>
<dbReference type="RefSeq" id="WP_344732365.1">
    <property type="nucleotide sequence ID" value="NZ_BAAAZH010000010.1"/>
</dbReference>